<dbReference type="InterPro" id="IPR043502">
    <property type="entry name" value="DNA/RNA_pol_sf"/>
</dbReference>
<dbReference type="InterPro" id="IPR050951">
    <property type="entry name" value="Retrovirus_Pol_polyprotein"/>
</dbReference>
<dbReference type="Gene3D" id="3.30.70.270">
    <property type="match status" value="2"/>
</dbReference>
<dbReference type="EMBL" id="JAINUG010000642">
    <property type="protein sequence ID" value="KAJ8362542.1"/>
    <property type="molecule type" value="Genomic_DNA"/>
</dbReference>
<evidence type="ECO:0000313" key="1">
    <source>
        <dbReference type="EMBL" id="KAJ8362542.1"/>
    </source>
</evidence>
<sequence length="171" mass="19384">MYESLLEHPQLVKMGIELRSPGGMVKCTGKGNRPKVDEELQCMHSLGIITEHLPFGVNSASEIFRREMCILLRGHQDTVVVMDEHDRNLEAVLQTIKAKLNRDKCHFSKGELHYFWPIFSKDGIKPDEGKVKAITDMPSPTNIIALWQVLGMVNYLGKFLPDLSSELHQVT</sequence>
<proteinExistence type="predicted"/>
<dbReference type="PANTHER" id="PTHR37984">
    <property type="entry name" value="PROTEIN CBG26694"/>
    <property type="match status" value="1"/>
</dbReference>
<dbReference type="AlphaFoldDB" id="A0AAD7R4Y4"/>
<organism evidence="1 2">
    <name type="scientific">Aldrovandia affinis</name>
    <dbReference type="NCBI Taxonomy" id="143900"/>
    <lineage>
        <taxon>Eukaryota</taxon>
        <taxon>Metazoa</taxon>
        <taxon>Chordata</taxon>
        <taxon>Craniata</taxon>
        <taxon>Vertebrata</taxon>
        <taxon>Euteleostomi</taxon>
        <taxon>Actinopterygii</taxon>
        <taxon>Neopterygii</taxon>
        <taxon>Teleostei</taxon>
        <taxon>Notacanthiformes</taxon>
        <taxon>Halosauridae</taxon>
        <taxon>Aldrovandia</taxon>
    </lineage>
</organism>
<keyword evidence="2" id="KW-1185">Reference proteome</keyword>
<name>A0AAD7R4Y4_9TELE</name>
<dbReference type="SUPFAM" id="SSF56672">
    <property type="entry name" value="DNA/RNA polymerases"/>
    <property type="match status" value="1"/>
</dbReference>
<comment type="caution">
    <text evidence="1">The sequence shown here is derived from an EMBL/GenBank/DDBJ whole genome shotgun (WGS) entry which is preliminary data.</text>
</comment>
<dbReference type="Proteomes" id="UP001221898">
    <property type="component" value="Unassembled WGS sequence"/>
</dbReference>
<reference evidence="1" key="1">
    <citation type="journal article" date="2023" name="Science">
        <title>Genome structures resolve the early diversification of teleost fishes.</title>
        <authorList>
            <person name="Parey E."/>
            <person name="Louis A."/>
            <person name="Montfort J."/>
            <person name="Bouchez O."/>
            <person name="Roques C."/>
            <person name="Iampietro C."/>
            <person name="Lluch J."/>
            <person name="Castinel A."/>
            <person name="Donnadieu C."/>
            <person name="Desvignes T."/>
            <person name="Floi Bucao C."/>
            <person name="Jouanno E."/>
            <person name="Wen M."/>
            <person name="Mejri S."/>
            <person name="Dirks R."/>
            <person name="Jansen H."/>
            <person name="Henkel C."/>
            <person name="Chen W.J."/>
            <person name="Zahm M."/>
            <person name="Cabau C."/>
            <person name="Klopp C."/>
            <person name="Thompson A.W."/>
            <person name="Robinson-Rechavi M."/>
            <person name="Braasch I."/>
            <person name="Lecointre G."/>
            <person name="Bobe J."/>
            <person name="Postlethwait J.H."/>
            <person name="Berthelot C."/>
            <person name="Roest Crollius H."/>
            <person name="Guiguen Y."/>
        </authorList>
    </citation>
    <scope>NUCLEOTIDE SEQUENCE</scope>
    <source>
        <strain evidence="1">NC1722</strain>
    </source>
</reference>
<accession>A0AAD7R4Y4</accession>
<protein>
    <recommendedName>
        <fullName evidence="3">Reverse transcriptase</fullName>
    </recommendedName>
</protein>
<evidence type="ECO:0008006" key="3">
    <source>
        <dbReference type="Google" id="ProtNLM"/>
    </source>
</evidence>
<gene>
    <name evidence="1" type="ORF">AAFF_G00369670</name>
</gene>
<evidence type="ECO:0000313" key="2">
    <source>
        <dbReference type="Proteomes" id="UP001221898"/>
    </source>
</evidence>
<dbReference type="PANTHER" id="PTHR37984:SF9">
    <property type="entry name" value="INTEGRASE CATALYTIC DOMAIN-CONTAINING PROTEIN"/>
    <property type="match status" value="1"/>
</dbReference>
<dbReference type="InterPro" id="IPR043128">
    <property type="entry name" value="Rev_trsase/Diguanyl_cyclase"/>
</dbReference>